<dbReference type="GO" id="GO:0042542">
    <property type="term" value="P:response to hydrogen peroxide"/>
    <property type="evidence" value="ECO:0007669"/>
    <property type="project" value="UniProtKB-ARBA"/>
</dbReference>
<keyword evidence="4" id="KW-0804">Transcription</keyword>
<dbReference type="PANTHER" id="PTHR32096:SF143">
    <property type="entry name" value="OS09G0334500 PROTEIN"/>
    <property type="match status" value="1"/>
</dbReference>
<evidence type="ECO:0000256" key="2">
    <source>
        <dbReference type="ARBA" id="ARBA00023015"/>
    </source>
</evidence>
<comment type="subcellular location">
    <subcellularLocation>
        <location evidence="1">Nucleus</location>
    </subcellularLocation>
</comment>
<dbReference type="GO" id="GO:0005634">
    <property type="term" value="C:nucleus"/>
    <property type="evidence" value="ECO:0007669"/>
    <property type="project" value="UniProtKB-SubCell"/>
</dbReference>
<protein>
    <recommendedName>
        <fullName evidence="8">WRKY domain-containing protein</fullName>
    </recommendedName>
</protein>
<organism evidence="9 10">
    <name type="scientific">Urochloa decumbens</name>
    <dbReference type="NCBI Taxonomy" id="240449"/>
    <lineage>
        <taxon>Eukaryota</taxon>
        <taxon>Viridiplantae</taxon>
        <taxon>Streptophyta</taxon>
        <taxon>Embryophyta</taxon>
        <taxon>Tracheophyta</taxon>
        <taxon>Spermatophyta</taxon>
        <taxon>Magnoliopsida</taxon>
        <taxon>Liliopsida</taxon>
        <taxon>Poales</taxon>
        <taxon>Poaceae</taxon>
        <taxon>PACMAD clade</taxon>
        <taxon>Panicoideae</taxon>
        <taxon>Panicodae</taxon>
        <taxon>Paniceae</taxon>
        <taxon>Melinidinae</taxon>
        <taxon>Urochloa</taxon>
    </lineage>
</organism>
<dbReference type="GO" id="GO:0010150">
    <property type="term" value="P:leaf senescence"/>
    <property type="evidence" value="ECO:0007669"/>
    <property type="project" value="UniProtKB-ARBA"/>
</dbReference>
<dbReference type="InterPro" id="IPR036576">
    <property type="entry name" value="WRKY_dom_sf"/>
</dbReference>
<dbReference type="AlphaFoldDB" id="A0ABC9FRF4"/>
<dbReference type="GO" id="GO:0010193">
    <property type="term" value="P:response to ozone"/>
    <property type="evidence" value="ECO:0007669"/>
    <property type="project" value="UniProtKB-ARBA"/>
</dbReference>
<gene>
    <name evidence="9" type="ORF">URODEC1_LOCUS108377</name>
</gene>
<dbReference type="Gene3D" id="2.20.25.80">
    <property type="entry name" value="WRKY domain"/>
    <property type="match status" value="1"/>
</dbReference>
<evidence type="ECO:0000256" key="5">
    <source>
        <dbReference type="ARBA" id="ARBA00023242"/>
    </source>
</evidence>
<proteinExistence type="inferred from homology"/>
<feature type="domain" description="WRKY" evidence="8">
    <location>
        <begin position="116"/>
        <end position="179"/>
    </location>
</feature>
<keyword evidence="10" id="KW-1185">Reference proteome</keyword>
<dbReference type="InterPro" id="IPR003657">
    <property type="entry name" value="WRKY_dom"/>
</dbReference>
<dbReference type="PROSITE" id="PS50811">
    <property type="entry name" value="WRKY"/>
    <property type="match status" value="1"/>
</dbReference>
<evidence type="ECO:0000259" key="8">
    <source>
        <dbReference type="PROSITE" id="PS50811"/>
    </source>
</evidence>
<evidence type="ECO:0000313" key="10">
    <source>
        <dbReference type="Proteomes" id="UP001497457"/>
    </source>
</evidence>
<dbReference type="EMBL" id="OZ075117">
    <property type="protein sequence ID" value="CAL5080992.1"/>
    <property type="molecule type" value="Genomic_DNA"/>
</dbReference>
<keyword evidence="5" id="KW-0539">Nucleus</keyword>
<keyword evidence="3" id="KW-0238">DNA-binding</keyword>
<name>A0ABC9FRF4_9POAL</name>
<dbReference type="FunFam" id="2.20.25.80:FF:000009">
    <property type="entry name" value="WRKY transcription factor 53"/>
    <property type="match status" value="1"/>
</dbReference>
<dbReference type="SMART" id="SM00774">
    <property type="entry name" value="WRKY"/>
    <property type="match status" value="1"/>
</dbReference>
<reference evidence="10" key="1">
    <citation type="submission" date="2024-06" db="EMBL/GenBank/DDBJ databases">
        <authorList>
            <person name="Ryan C."/>
        </authorList>
    </citation>
    <scope>NUCLEOTIDE SEQUENCE [LARGE SCALE GENOMIC DNA]</scope>
</reference>
<feature type="region of interest" description="Disordered" evidence="7">
    <location>
        <begin position="71"/>
        <end position="126"/>
    </location>
</feature>
<dbReference type="GO" id="GO:0003677">
    <property type="term" value="F:DNA binding"/>
    <property type="evidence" value="ECO:0007669"/>
    <property type="project" value="UniProtKB-KW"/>
</dbReference>
<keyword evidence="2" id="KW-0805">Transcription regulation</keyword>
<evidence type="ECO:0000256" key="7">
    <source>
        <dbReference type="SAM" id="MobiDB-lite"/>
    </source>
</evidence>
<reference evidence="9 10" key="2">
    <citation type="submission" date="2024-10" db="EMBL/GenBank/DDBJ databases">
        <authorList>
            <person name="Ryan C."/>
        </authorList>
    </citation>
    <scope>NUCLEOTIDE SEQUENCE [LARGE SCALE GENOMIC DNA]</scope>
</reference>
<evidence type="ECO:0000256" key="3">
    <source>
        <dbReference type="ARBA" id="ARBA00023125"/>
    </source>
</evidence>
<evidence type="ECO:0000256" key="6">
    <source>
        <dbReference type="ARBA" id="ARBA00060850"/>
    </source>
</evidence>
<sequence length="327" mass="34883">MARSMGSVEGNNGGGLVVTELSHIKELVRQLEVHLGGSHDLCRHLTTQIFTITERSISIITSSNDRKRAASDAGLASPLSPAATPTSDVTTDGPFKNAKKRKVMEKRSHRVRVGSAGDNPVDDGHSWRKYGQKEILGAKNPRGYYRCTHRHTQGCLATKQVQRTDEDPTLFDIIYHGDHTCVQRSLPPAASRPEHNPDATSLLQSLSAGLTVKTEGLPAPAAADPAQGWSAAATAAAPFYLSSSTPASGCLERSPFSASENNWGVSPATSDSYLPPFDDVAEWRGRNELHEVVSALVLAGAPPAPAPPAVDGLDELLDMDDIASFFA</sequence>
<dbReference type="PANTHER" id="PTHR32096">
    <property type="entry name" value="WRKY TRANSCRIPTION FACTOR 30-RELATED-RELATED"/>
    <property type="match status" value="1"/>
</dbReference>
<dbReference type="SUPFAM" id="SSF118290">
    <property type="entry name" value="WRKY DNA-binding domain"/>
    <property type="match status" value="1"/>
</dbReference>
<dbReference type="InterPro" id="IPR044810">
    <property type="entry name" value="WRKY_plant"/>
</dbReference>
<dbReference type="Proteomes" id="UP001497457">
    <property type="component" value="Chromosome 7b"/>
</dbReference>
<accession>A0ABC9FRF4</accession>
<evidence type="ECO:0000313" key="9">
    <source>
        <dbReference type="EMBL" id="CAL5080992.1"/>
    </source>
</evidence>
<feature type="compositionally biased region" description="Basic residues" evidence="7">
    <location>
        <begin position="97"/>
        <end position="112"/>
    </location>
</feature>
<evidence type="ECO:0000256" key="1">
    <source>
        <dbReference type="ARBA" id="ARBA00004123"/>
    </source>
</evidence>
<comment type="similarity">
    <text evidence="6">Belongs to the WRKY group III family.</text>
</comment>
<dbReference type="Pfam" id="PF03106">
    <property type="entry name" value="WRKY"/>
    <property type="match status" value="1"/>
</dbReference>
<evidence type="ECO:0000256" key="4">
    <source>
        <dbReference type="ARBA" id="ARBA00023163"/>
    </source>
</evidence>
<dbReference type="GO" id="GO:0009751">
    <property type="term" value="P:response to salicylic acid"/>
    <property type="evidence" value="ECO:0007669"/>
    <property type="project" value="UniProtKB-ARBA"/>
</dbReference>